<dbReference type="OrthoDB" id="6212324at2759"/>
<evidence type="ECO:0000313" key="3">
    <source>
        <dbReference type="Proteomes" id="UP000694844"/>
    </source>
</evidence>
<dbReference type="KEGG" id="cvn:111101301"/>
<evidence type="ECO:0000256" key="1">
    <source>
        <dbReference type="SAM" id="Phobius"/>
    </source>
</evidence>
<dbReference type="Proteomes" id="UP000694844">
    <property type="component" value="Chromosome 6"/>
</dbReference>
<dbReference type="AlphaFoldDB" id="A0A8B8AG13"/>
<dbReference type="RefSeq" id="XP_022289453.1">
    <property type="nucleotide sequence ID" value="XM_022433745.1"/>
</dbReference>
<keyword evidence="3" id="KW-1185">Reference proteome</keyword>
<organism evidence="3 4">
    <name type="scientific">Crassostrea virginica</name>
    <name type="common">Eastern oyster</name>
    <dbReference type="NCBI Taxonomy" id="6565"/>
    <lineage>
        <taxon>Eukaryota</taxon>
        <taxon>Metazoa</taxon>
        <taxon>Spiralia</taxon>
        <taxon>Lophotrochozoa</taxon>
        <taxon>Mollusca</taxon>
        <taxon>Bivalvia</taxon>
        <taxon>Autobranchia</taxon>
        <taxon>Pteriomorphia</taxon>
        <taxon>Ostreida</taxon>
        <taxon>Ostreoidea</taxon>
        <taxon>Ostreidae</taxon>
        <taxon>Crassostrea</taxon>
    </lineage>
</organism>
<keyword evidence="1" id="KW-0812">Transmembrane</keyword>
<dbReference type="RefSeq" id="XP_022289454.1">
    <property type="nucleotide sequence ID" value="XM_022433746.1"/>
</dbReference>
<evidence type="ECO:0000256" key="2">
    <source>
        <dbReference type="SAM" id="SignalP"/>
    </source>
</evidence>
<evidence type="ECO:0000313" key="6">
    <source>
        <dbReference type="RefSeq" id="XP_022289455.1"/>
    </source>
</evidence>
<name>A0A8B8AG13_CRAVI</name>
<feature type="signal peptide" evidence="2">
    <location>
        <begin position="1"/>
        <end position="24"/>
    </location>
</feature>
<sequence length="265" mass="30445">MYSFLTGFILNILFMMHLTEHSFGIHRHKRYSKENVCNVSLITMELVEECPRNNKTLQIRLKSKRCSDFPLCKSEPLVYHCVPYEGSLVEVCAPEGHIIGNICPLFDGGLGRVIEDFNTPCKECPFHYRSNMSFMYPECEKYTSKVKETVVASNLIGLNREDASTKLCLTKSKRIKRRNICNNTTNLRFLDTTEPANNVTELTSSNKEDIQWRVPVFISISAPVTVALLLVLSIIVYCCINRRKLKYEREDIHLASKEESEALHI</sequence>
<evidence type="ECO:0000313" key="5">
    <source>
        <dbReference type="RefSeq" id="XP_022289454.1"/>
    </source>
</evidence>
<evidence type="ECO:0000313" key="4">
    <source>
        <dbReference type="RefSeq" id="XP_022289453.1"/>
    </source>
</evidence>
<feature type="transmembrane region" description="Helical" evidence="1">
    <location>
        <begin position="216"/>
        <end position="240"/>
    </location>
</feature>
<feature type="chain" id="PRO_5044665831" evidence="2">
    <location>
        <begin position="25"/>
        <end position="265"/>
    </location>
</feature>
<reference evidence="4 5" key="1">
    <citation type="submission" date="2025-04" db="UniProtKB">
        <authorList>
            <consortium name="RefSeq"/>
        </authorList>
    </citation>
    <scope>IDENTIFICATION</scope>
    <source>
        <tissue evidence="4 5">Whole sample</tissue>
    </source>
</reference>
<dbReference type="RefSeq" id="XP_022289455.1">
    <property type="nucleotide sequence ID" value="XM_022433747.1"/>
</dbReference>
<keyword evidence="2" id="KW-0732">Signal</keyword>
<protein>
    <submittedName>
        <fullName evidence="4 5">Uncharacterized protein LOC111101301</fullName>
    </submittedName>
</protein>
<dbReference type="GeneID" id="111101301"/>
<proteinExistence type="predicted"/>
<accession>A0A8B8AG13</accession>
<gene>
    <name evidence="4 5 6" type="primary">LOC111101301</name>
</gene>
<keyword evidence="1" id="KW-1133">Transmembrane helix</keyword>
<keyword evidence="1" id="KW-0472">Membrane</keyword>